<dbReference type="RefSeq" id="WP_131101142.1">
    <property type="nucleotide sequence ID" value="NZ_CP036455.1"/>
</dbReference>
<dbReference type="Proteomes" id="UP000292235">
    <property type="component" value="Chromosome"/>
</dbReference>
<feature type="transmembrane region" description="Helical" evidence="1">
    <location>
        <begin position="20"/>
        <end position="42"/>
    </location>
</feature>
<feature type="transmembrane region" description="Helical" evidence="1">
    <location>
        <begin position="153"/>
        <end position="177"/>
    </location>
</feature>
<dbReference type="AlphaFoldDB" id="A0A4P6QA33"/>
<dbReference type="KEGG" id="strr:EKD16_22880"/>
<accession>A0A4P6QA33</accession>
<keyword evidence="1" id="KW-1133">Transmembrane helix</keyword>
<dbReference type="EMBL" id="CP036455">
    <property type="protein sequence ID" value="QBI56329.1"/>
    <property type="molecule type" value="Genomic_DNA"/>
</dbReference>
<proteinExistence type="predicted"/>
<reference evidence="2 3" key="1">
    <citation type="submission" date="2019-02" db="EMBL/GenBank/DDBJ databases">
        <authorList>
            <person name="Khodamoradi S."/>
            <person name="Hahnke R.L."/>
            <person name="Kaempfer P."/>
            <person name="Schumann P."/>
            <person name="Rohde M."/>
            <person name="Steinert M."/>
            <person name="Luzhetskyy A."/>
            <person name="Wink J."/>
            <person name="Ruckert C."/>
        </authorList>
    </citation>
    <scope>NUCLEOTIDE SEQUENCE [LARGE SCALE GENOMIC DNA]</scope>
    <source>
        <strain evidence="2 3">M2</strain>
    </source>
</reference>
<protein>
    <recommendedName>
        <fullName evidence="4">Transmembrane protein</fullName>
    </recommendedName>
</protein>
<keyword evidence="1" id="KW-0472">Membrane</keyword>
<gene>
    <name evidence="2" type="ORF">EKD16_22880</name>
</gene>
<evidence type="ECO:0008006" key="4">
    <source>
        <dbReference type="Google" id="ProtNLM"/>
    </source>
</evidence>
<keyword evidence="1" id="KW-0812">Transmembrane</keyword>
<evidence type="ECO:0000256" key="1">
    <source>
        <dbReference type="SAM" id="Phobius"/>
    </source>
</evidence>
<keyword evidence="3" id="KW-1185">Reference proteome</keyword>
<evidence type="ECO:0000313" key="3">
    <source>
        <dbReference type="Proteomes" id="UP000292235"/>
    </source>
</evidence>
<name>A0A4P6QA33_9ACTN</name>
<sequence>MTVRRAAPETTQQYDDSEDIIEAFAVNLCFALAAATACFSFLRLRRQRWETPDRHILNRGDAQKVSLQLQATLDERAIVDRKEQVLKSGMEEALRRARGEGAADPPDPPWTPEELGELDAEFDAITERLRERERAIDHATWRTRQRKEAMLRVAVRAEWVFLVLSLICTVIAGYYAYTMP</sequence>
<organism evidence="2 3">
    <name type="scientific">Streptomonospora litoralis</name>
    <dbReference type="NCBI Taxonomy" id="2498135"/>
    <lineage>
        <taxon>Bacteria</taxon>
        <taxon>Bacillati</taxon>
        <taxon>Actinomycetota</taxon>
        <taxon>Actinomycetes</taxon>
        <taxon>Streptosporangiales</taxon>
        <taxon>Nocardiopsidaceae</taxon>
        <taxon>Streptomonospora</taxon>
    </lineage>
</organism>
<evidence type="ECO:0000313" key="2">
    <source>
        <dbReference type="EMBL" id="QBI56329.1"/>
    </source>
</evidence>